<name>A0A0N7M0J7_9RHOB</name>
<dbReference type="EMBL" id="CYSD01000039">
    <property type="protein sequence ID" value="CUH80657.1"/>
    <property type="molecule type" value="Genomic_DNA"/>
</dbReference>
<sequence>MTALKKIELIEVSEVSVFDGAHTGMISSTCIQRENVALGSFGKSQIAGKIAKSNDIFDGCATGLVSSTC</sequence>
<dbReference type="AlphaFoldDB" id="A0A0N7M0J7"/>
<dbReference type="Proteomes" id="UP000052022">
    <property type="component" value="Unassembled WGS sequence"/>
</dbReference>
<keyword evidence="2" id="KW-1185">Reference proteome</keyword>
<reference evidence="1 2" key="1">
    <citation type="submission" date="2015-09" db="EMBL/GenBank/DDBJ databases">
        <authorList>
            <consortium name="Swine Surveillance"/>
        </authorList>
    </citation>
    <scope>NUCLEOTIDE SEQUENCE [LARGE SCALE GENOMIC DNA]</scope>
    <source>
        <strain evidence="1 2">CECT 7557</strain>
    </source>
</reference>
<dbReference type="RefSeq" id="WP_131727560.1">
    <property type="nucleotide sequence ID" value="NZ_CYSD01000039.1"/>
</dbReference>
<dbReference type="STRING" id="928856.SAMN04488049_104312"/>
<gene>
    <name evidence="1" type="ORF">TRM7557_03029</name>
</gene>
<accession>A0A0N7M0J7</accession>
<protein>
    <submittedName>
        <fullName evidence="1">Uncharacterized protein</fullName>
    </submittedName>
</protein>
<evidence type="ECO:0000313" key="2">
    <source>
        <dbReference type="Proteomes" id="UP000052022"/>
    </source>
</evidence>
<organism evidence="1 2">
    <name type="scientific">Tritonibacter multivorans</name>
    <dbReference type="NCBI Taxonomy" id="928856"/>
    <lineage>
        <taxon>Bacteria</taxon>
        <taxon>Pseudomonadati</taxon>
        <taxon>Pseudomonadota</taxon>
        <taxon>Alphaproteobacteria</taxon>
        <taxon>Rhodobacterales</taxon>
        <taxon>Paracoccaceae</taxon>
        <taxon>Tritonibacter</taxon>
    </lineage>
</organism>
<evidence type="ECO:0000313" key="1">
    <source>
        <dbReference type="EMBL" id="CUH80657.1"/>
    </source>
</evidence>
<proteinExistence type="predicted"/>